<dbReference type="Gene3D" id="3.60.21.10">
    <property type="match status" value="1"/>
</dbReference>
<dbReference type="GO" id="GO:0016791">
    <property type="term" value="F:phosphatase activity"/>
    <property type="evidence" value="ECO:0007669"/>
    <property type="project" value="TreeGrafter"/>
</dbReference>
<dbReference type="Proteomes" id="UP000006875">
    <property type="component" value="Plasmid pILYOP01"/>
</dbReference>
<keyword evidence="4" id="KW-1185">Reference proteome</keyword>
<comment type="similarity">
    <text evidence="1">Belongs to the metallophosphoesterase superfamily. YfcE family.</text>
</comment>
<protein>
    <submittedName>
        <fullName evidence="3">Metallophosphoesterase</fullName>
    </submittedName>
</protein>
<dbReference type="GO" id="GO:0005737">
    <property type="term" value="C:cytoplasm"/>
    <property type="evidence" value="ECO:0007669"/>
    <property type="project" value="TreeGrafter"/>
</dbReference>
<dbReference type="RefSeq" id="WP_013388962.1">
    <property type="nucleotide sequence ID" value="NC_014633.1"/>
</dbReference>
<proteinExistence type="inferred from homology"/>
<organism evidence="3 4">
    <name type="scientific">Ilyobacter polytropus (strain ATCC 51220 / DSM 2926 / LMG 16218 / CuHBu1)</name>
    <dbReference type="NCBI Taxonomy" id="572544"/>
    <lineage>
        <taxon>Bacteria</taxon>
        <taxon>Fusobacteriati</taxon>
        <taxon>Fusobacteriota</taxon>
        <taxon>Fusobacteriia</taxon>
        <taxon>Fusobacteriales</taxon>
        <taxon>Fusobacteriaceae</taxon>
        <taxon>Ilyobacter</taxon>
    </lineage>
</organism>
<evidence type="ECO:0000256" key="1">
    <source>
        <dbReference type="ARBA" id="ARBA00008950"/>
    </source>
</evidence>
<dbReference type="PANTHER" id="PTHR42850:SF2">
    <property type="entry name" value="BLL5683 PROTEIN"/>
    <property type="match status" value="1"/>
</dbReference>
<accession>E3HBX7</accession>
<evidence type="ECO:0000313" key="4">
    <source>
        <dbReference type="Proteomes" id="UP000006875"/>
    </source>
</evidence>
<reference evidence="3 4" key="1">
    <citation type="journal article" date="2010" name="Stand. Genomic Sci.">
        <title>Complete genome sequence of Ilyobacter polytropus type strain (CuHbu1).</title>
        <authorList>
            <person name="Sikorski J."/>
            <person name="Chertkov O."/>
            <person name="Lapidus A."/>
            <person name="Nolan M."/>
            <person name="Lucas S."/>
            <person name="Del Rio T.G."/>
            <person name="Tice H."/>
            <person name="Cheng J.F."/>
            <person name="Tapia R."/>
            <person name="Han C."/>
            <person name="Goodwin L."/>
            <person name="Pitluck S."/>
            <person name="Liolios K."/>
            <person name="Ivanova N."/>
            <person name="Mavromatis K."/>
            <person name="Mikhailova N."/>
            <person name="Pati A."/>
            <person name="Chen A."/>
            <person name="Palaniappan K."/>
            <person name="Land M."/>
            <person name="Hauser L."/>
            <person name="Chang Y.J."/>
            <person name="Jeffries C.D."/>
            <person name="Brambilla E."/>
            <person name="Yasawong M."/>
            <person name="Rohde M."/>
            <person name="Pukall R."/>
            <person name="Spring S."/>
            <person name="Goker M."/>
            <person name="Woyke T."/>
            <person name="Bristow J."/>
            <person name="Eisen J.A."/>
            <person name="Markowitz V."/>
            <person name="Hugenholtz P."/>
            <person name="Kyrpides N.C."/>
            <person name="Klenk H.P."/>
        </authorList>
    </citation>
    <scope>NUCLEOTIDE SEQUENCE [LARGE SCALE GENOMIC DNA]</scope>
    <source>
        <strain evidence="4">ATCC 51220 / DSM 2926 / LMG 16218 / CuHBu1</strain>
        <plasmid evidence="4">pILYOP01</plasmid>
    </source>
</reference>
<dbReference type="InterPro" id="IPR029052">
    <property type="entry name" value="Metallo-depent_PP-like"/>
</dbReference>
<geneLocation type="plasmid" evidence="3 4">
    <name>pILYOP01</name>
</geneLocation>
<evidence type="ECO:0000259" key="2">
    <source>
        <dbReference type="Pfam" id="PF12850"/>
    </source>
</evidence>
<dbReference type="InterPro" id="IPR011152">
    <property type="entry name" value="Pesterase_MJ0912"/>
</dbReference>
<dbReference type="HOGENOM" id="CLU_074761_0_1_0"/>
<sequence>MDKIAVISDIHGNIPALEAVLKDIEDRKISRIFCLGDLAGKGPGSCETVDIIRKKCEIVVKGNWEYFISEQEDNEFEEVLWHRGILGKERLEYLKSLPLYQEFYMSGKLVRICHASPKDVLKRVHASASYVEKAELFEAPEDSELDSDVIIYGDIHGAYSQCFDQKMIFNVGSVGNPLEFTLASYGIIEGSYKSLEEGAFSISIVRVPYDIELAVQYAIEKKIPDLEHYINELRTGVYRGKKK</sequence>
<dbReference type="InterPro" id="IPR050126">
    <property type="entry name" value="Ap4A_hydrolase"/>
</dbReference>
<name>E3HBX7_ILYPC</name>
<feature type="domain" description="Calcineurin-like phosphoesterase" evidence="2">
    <location>
        <begin position="3"/>
        <end position="188"/>
    </location>
</feature>
<dbReference type="PANTHER" id="PTHR42850">
    <property type="entry name" value="METALLOPHOSPHOESTERASE"/>
    <property type="match status" value="1"/>
</dbReference>
<dbReference type="Pfam" id="PF12850">
    <property type="entry name" value="Metallophos_2"/>
    <property type="match status" value="1"/>
</dbReference>
<keyword evidence="3" id="KW-0614">Plasmid</keyword>
<dbReference type="InterPro" id="IPR024654">
    <property type="entry name" value="Calcineurin-like_PHP_lpxH"/>
</dbReference>
<evidence type="ECO:0000313" key="3">
    <source>
        <dbReference type="EMBL" id="ADO84303.1"/>
    </source>
</evidence>
<dbReference type="OrthoDB" id="9800565at2"/>
<dbReference type="KEGG" id="ipo:Ilyop_2544"/>
<dbReference type="EMBL" id="CP002282">
    <property type="protein sequence ID" value="ADO84303.1"/>
    <property type="molecule type" value="Genomic_DNA"/>
</dbReference>
<dbReference type="PIRSF" id="PIRSF000883">
    <property type="entry name" value="Pesterase_MJ0912"/>
    <property type="match status" value="1"/>
</dbReference>
<gene>
    <name evidence="3" type="ordered locus">Ilyop_2544</name>
</gene>
<dbReference type="AlphaFoldDB" id="E3HBX7"/>
<dbReference type="SUPFAM" id="SSF56300">
    <property type="entry name" value="Metallo-dependent phosphatases"/>
    <property type="match status" value="1"/>
</dbReference>
<dbReference type="CDD" id="cd00838">
    <property type="entry name" value="MPP_superfamily"/>
    <property type="match status" value="1"/>
</dbReference>